<keyword evidence="1" id="KW-0863">Zinc-finger</keyword>
<keyword evidence="1" id="KW-0862">Zinc</keyword>
<dbReference type="GO" id="GO:0003676">
    <property type="term" value="F:nucleic acid binding"/>
    <property type="evidence" value="ECO:0007669"/>
    <property type="project" value="InterPro"/>
</dbReference>
<organism evidence="4 8">
    <name type="scientific">Adineta steineri</name>
    <dbReference type="NCBI Taxonomy" id="433720"/>
    <lineage>
        <taxon>Eukaryota</taxon>
        <taxon>Metazoa</taxon>
        <taxon>Spiralia</taxon>
        <taxon>Gnathifera</taxon>
        <taxon>Rotifera</taxon>
        <taxon>Eurotatoria</taxon>
        <taxon>Bdelloidea</taxon>
        <taxon>Adinetida</taxon>
        <taxon>Adinetidae</taxon>
        <taxon>Adineta</taxon>
    </lineage>
</organism>
<protein>
    <recommendedName>
        <fullName evidence="3">CCHC-type domain-containing protein</fullName>
    </recommendedName>
</protein>
<comment type="caution">
    <text evidence="4">The sequence shown here is derived from an EMBL/GenBank/DDBJ whole genome shotgun (WGS) entry which is preliminary data.</text>
</comment>
<sequence length="419" mass="47558">MEIQAENSLFPDISEVNKNRSFTPNTLHKTLIEIAQQALKSSSSIDLTRLHVLTRFGFQGHLQLHAQDVESYDTLVAVDWPTHLVNQPITVVPPIRVPPHHSIVVRDVPLSWQLPEIKNEIEDSYGNGSVRNIVRMYGRDGNPIPSIRLDTSSSSYIVTFLKNSFINIGHGRHAVKEYHLPTRISPICYNCYEHGHLARHCKNSKRCGRCSQQHEGECSNDIRCVNCNGHHYPGQSNCPVVQHLRAEKQKQQHQPNITFSYAKAAKRLQPSTTTAQPTTSVITPELQTQLISINKKLDEVKESFLDLNIKISNKVSQLEKRLIDAEEQIDVLSSELNYRYAEQGIKNSSTRNIIVNVLLPAFIDISKAIAATSRNQASRNEVETICNEVRIAMQHSDEQKEGRIIQLQQKYPLLQFNNK</sequence>
<evidence type="ECO:0000256" key="1">
    <source>
        <dbReference type="PROSITE-ProRule" id="PRU00047"/>
    </source>
</evidence>
<dbReference type="EMBL" id="CAJNOM010000028">
    <property type="protein sequence ID" value="CAF0846999.1"/>
    <property type="molecule type" value="Genomic_DNA"/>
</dbReference>
<feature type="coiled-coil region" evidence="2">
    <location>
        <begin position="308"/>
        <end position="335"/>
    </location>
</feature>
<keyword evidence="1" id="KW-0479">Metal-binding</keyword>
<dbReference type="Proteomes" id="UP000663832">
    <property type="component" value="Unassembled WGS sequence"/>
</dbReference>
<accession>A0A813T336</accession>
<evidence type="ECO:0000313" key="5">
    <source>
        <dbReference type="EMBL" id="CAF0846999.1"/>
    </source>
</evidence>
<evidence type="ECO:0000259" key="3">
    <source>
        <dbReference type="PROSITE" id="PS50158"/>
    </source>
</evidence>
<dbReference type="InterPro" id="IPR001878">
    <property type="entry name" value="Znf_CCHC"/>
</dbReference>
<evidence type="ECO:0000313" key="8">
    <source>
        <dbReference type="Proteomes" id="UP000663877"/>
    </source>
</evidence>
<feature type="domain" description="CCHC-type" evidence="3">
    <location>
        <begin position="188"/>
        <end position="203"/>
    </location>
</feature>
<evidence type="ECO:0000313" key="7">
    <source>
        <dbReference type="Proteomes" id="UP000663832"/>
    </source>
</evidence>
<evidence type="ECO:0000313" key="4">
    <source>
        <dbReference type="EMBL" id="CAF0805725.1"/>
    </source>
</evidence>
<dbReference type="GO" id="GO:0008270">
    <property type="term" value="F:zinc ion binding"/>
    <property type="evidence" value="ECO:0007669"/>
    <property type="project" value="UniProtKB-KW"/>
</dbReference>
<dbReference type="Proteomes" id="UP000663877">
    <property type="component" value="Unassembled WGS sequence"/>
</dbReference>
<proteinExistence type="predicted"/>
<dbReference type="AlphaFoldDB" id="A0A813T336"/>
<dbReference type="EMBL" id="CAJNOM010000049">
    <property type="protein sequence ID" value="CAF0919984.1"/>
    <property type="molecule type" value="Genomic_DNA"/>
</dbReference>
<gene>
    <name evidence="4" type="ORF">BJG266_LOCUS5456</name>
    <name evidence="6" type="ORF">QVE165_LOCUS10486</name>
    <name evidence="5" type="ORF">QVE165_LOCUS6628</name>
</gene>
<reference evidence="4" key="1">
    <citation type="submission" date="2021-02" db="EMBL/GenBank/DDBJ databases">
        <authorList>
            <person name="Nowell W R."/>
        </authorList>
    </citation>
    <scope>NUCLEOTIDE SEQUENCE</scope>
</reference>
<dbReference type="PROSITE" id="PS50158">
    <property type="entry name" value="ZF_CCHC"/>
    <property type="match status" value="1"/>
</dbReference>
<dbReference type="EMBL" id="CAJNOI010000014">
    <property type="protein sequence ID" value="CAF0805725.1"/>
    <property type="molecule type" value="Genomic_DNA"/>
</dbReference>
<name>A0A813T336_9BILA</name>
<evidence type="ECO:0000256" key="2">
    <source>
        <dbReference type="SAM" id="Coils"/>
    </source>
</evidence>
<keyword evidence="7" id="KW-1185">Reference proteome</keyword>
<evidence type="ECO:0000313" key="6">
    <source>
        <dbReference type="EMBL" id="CAF0919984.1"/>
    </source>
</evidence>
<dbReference type="OrthoDB" id="6159472at2759"/>
<keyword evidence="2" id="KW-0175">Coiled coil</keyword>